<evidence type="ECO:0000313" key="5">
    <source>
        <dbReference type="Proteomes" id="UP000001396"/>
    </source>
</evidence>
<gene>
    <name evidence="4" type="ORF">PPL_05104</name>
</gene>
<dbReference type="RefSeq" id="XP_020433989.1">
    <property type="nucleotide sequence ID" value="XM_020576000.1"/>
</dbReference>
<dbReference type="InterPro" id="IPR052014">
    <property type="entry name" value="Dictyostelium_Tiger"/>
</dbReference>
<dbReference type="EMBL" id="ADBJ01000022">
    <property type="protein sequence ID" value="EFA81872.1"/>
    <property type="molecule type" value="Genomic_DNA"/>
</dbReference>
<evidence type="ECO:0000259" key="3">
    <source>
        <dbReference type="Pfam" id="PF01833"/>
    </source>
</evidence>
<dbReference type="PANTHER" id="PTHR31341:SF11">
    <property type="entry name" value="IPT_TIG DOMAIN-CONTAINING PROTEIN"/>
    <property type="match status" value="1"/>
</dbReference>
<keyword evidence="2" id="KW-0812">Transmembrane</keyword>
<evidence type="ECO:0000256" key="1">
    <source>
        <dbReference type="ARBA" id="ARBA00023180"/>
    </source>
</evidence>
<keyword evidence="2" id="KW-1133">Transmembrane helix</keyword>
<dbReference type="PANTHER" id="PTHR31341">
    <property type="entry name" value="IPT/TIG DOMAIN-CONTAINING PROTEIN-RELATED-RELATED"/>
    <property type="match status" value="1"/>
</dbReference>
<dbReference type="GeneID" id="31360590"/>
<dbReference type="SUPFAM" id="SSF81296">
    <property type="entry name" value="E set domains"/>
    <property type="match status" value="2"/>
</dbReference>
<protein>
    <recommendedName>
        <fullName evidence="3">IPT/TIG domain-containing protein</fullName>
    </recommendedName>
</protein>
<feature type="domain" description="IPT/TIG" evidence="3">
    <location>
        <begin position="204"/>
        <end position="282"/>
    </location>
</feature>
<dbReference type="InterPro" id="IPR014756">
    <property type="entry name" value="Ig_E-set"/>
</dbReference>
<proteinExistence type="predicted"/>
<dbReference type="InterPro" id="IPR013783">
    <property type="entry name" value="Ig-like_fold"/>
</dbReference>
<comment type="caution">
    <text evidence="4">The sequence shown here is derived from an EMBL/GenBank/DDBJ whole genome shotgun (WGS) entry which is preliminary data.</text>
</comment>
<evidence type="ECO:0000256" key="2">
    <source>
        <dbReference type="SAM" id="Phobius"/>
    </source>
</evidence>
<dbReference type="Pfam" id="PF01833">
    <property type="entry name" value="TIG"/>
    <property type="match status" value="1"/>
</dbReference>
<dbReference type="Proteomes" id="UP000001396">
    <property type="component" value="Unassembled WGS sequence"/>
</dbReference>
<accession>D3B9G0</accession>
<dbReference type="Gene3D" id="2.60.40.10">
    <property type="entry name" value="Immunoglobulins"/>
    <property type="match status" value="1"/>
</dbReference>
<feature type="transmembrane region" description="Helical" evidence="2">
    <location>
        <begin position="294"/>
        <end position="319"/>
    </location>
</feature>
<evidence type="ECO:0000313" key="4">
    <source>
        <dbReference type="EMBL" id="EFA81872.1"/>
    </source>
</evidence>
<dbReference type="InParanoid" id="D3B9G0"/>
<organism evidence="4 5">
    <name type="scientific">Heterostelium pallidum (strain ATCC 26659 / Pp 5 / PN500)</name>
    <name type="common">Cellular slime mold</name>
    <name type="synonym">Polysphondylium pallidum</name>
    <dbReference type="NCBI Taxonomy" id="670386"/>
    <lineage>
        <taxon>Eukaryota</taxon>
        <taxon>Amoebozoa</taxon>
        <taxon>Evosea</taxon>
        <taxon>Eumycetozoa</taxon>
        <taxon>Dictyostelia</taxon>
        <taxon>Acytosteliales</taxon>
        <taxon>Acytosteliaceae</taxon>
        <taxon>Heterostelium</taxon>
    </lineage>
</organism>
<sequence length="359" mass="39930">MYRDRSSSSSCSIFFLSVNSDAVVVGSPVVVDGYSQDGNTIYVRGKFEILYHESIELHIGNHTLNPNEVSSFSLEFDLQSLPTSGDDAIVSTTYLNCSVVFQQNTTSNLFNITVAPYLADVIGSPKTEGGIITLMGNFLLGPDPKHDQYNITIGTSFSCSNVKVIDNTQLECLASPGYGATQPVNLFLNNVETNSQLFLNYQKPTIETITKLNYNGGNVTIDGENFHPTMEIFFVFQKCKNLVVTDYKRAVCFVSKVPSKVQDPAYVMVTVGDQSFSTIYHFDDSGKGMAPDTIIYLTFGIILGVFIICAIIAIVYIYLSYRKTEQLYKDATHKYFSLESYDPNQSMIEEDEDNVFTIQ</sequence>
<dbReference type="AlphaFoldDB" id="D3B9G0"/>
<keyword evidence="1" id="KW-0325">Glycoprotein</keyword>
<reference evidence="4 5" key="1">
    <citation type="journal article" date="2011" name="Genome Res.">
        <title>Phylogeny-wide analysis of social amoeba genomes highlights ancient origins for complex intercellular communication.</title>
        <authorList>
            <person name="Heidel A.J."/>
            <person name="Lawal H.M."/>
            <person name="Felder M."/>
            <person name="Schilde C."/>
            <person name="Helps N.R."/>
            <person name="Tunggal B."/>
            <person name="Rivero F."/>
            <person name="John U."/>
            <person name="Schleicher M."/>
            <person name="Eichinger L."/>
            <person name="Platzer M."/>
            <person name="Noegel A.A."/>
            <person name="Schaap P."/>
            <person name="Gloeckner G."/>
        </authorList>
    </citation>
    <scope>NUCLEOTIDE SEQUENCE [LARGE SCALE GENOMIC DNA]</scope>
    <source>
        <strain evidence="5">ATCC 26659 / Pp 5 / PN500</strain>
    </source>
</reference>
<keyword evidence="5" id="KW-1185">Reference proteome</keyword>
<dbReference type="InterPro" id="IPR002909">
    <property type="entry name" value="IPT_dom"/>
</dbReference>
<name>D3B9G0_HETP5</name>
<keyword evidence="2" id="KW-0472">Membrane</keyword>